<keyword evidence="1" id="KW-0949">S-adenosyl-L-methionine</keyword>
<dbReference type="InterPro" id="IPR016431">
    <property type="entry name" value="Pyrv-formate_lyase-activ_prd"/>
</dbReference>
<evidence type="ECO:0000259" key="5">
    <source>
        <dbReference type="Pfam" id="PF04055"/>
    </source>
</evidence>
<dbReference type="InterPro" id="IPR040085">
    <property type="entry name" value="MJ0674-like"/>
</dbReference>
<dbReference type="Gene3D" id="3.20.20.70">
    <property type="entry name" value="Aldolase class I"/>
    <property type="match status" value="1"/>
</dbReference>
<dbReference type="SFLD" id="SFLDS00029">
    <property type="entry name" value="Radical_SAM"/>
    <property type="match status" value="1"/>
</dbReference>
<dbReference type="PIRSF" id="PIRSF004869">
    <property type="entry name" value="PflX_prd"/>
    <property type="match status" value="1"/>
</dbReference>
<dbReference type="InterPro" id="IPR013785">
    <property type="entry name" value="Aldolase_TIM"/>
</dbReference>
<evidence type="ECO:0000256" key="1">
    <source>
        <dbReference type="ARBA" id="ARBA00022691"/>
    </source>
</evidence>
<keyword evidence="3" id="KW-0408">Iron</keyword>
<dbReference type="Proteomes" id="UP001244341">
    <property type="component" value="Chromosome 12b"/>
</dbReference>
<dbReference type="CDD" id="cd01335">
    <property type="entry name" value="Radical_SAM"/>
    <property type="match status" value="1"/>
</dbReference>
<keyword evidence="4" id="KW-0411">Iron-sulfur</keyword>
<organism evidence="6 7">
    <name type="scientific">Tetradesmus obliquus</name>
    <name type="common">Green alga</name>
    <name type="synonym">Acutodesmus obliquus</name>
    <dbReference type="NCBI Taxonomy" id="3088"/>
    <lineage>
        <taxon>Eukaryota</taxon>
        <taxon>Viridiplantae</taxon>
        <taxon>Chlorophyta</taxon>
        <taxon>core chlorophytes</taxon>
        <taxon>Chlorophyceae</taxon>
        <taxon>CS clade</taxon>
        <taxon>Sphaeropleales</taxon>
        <taxon>Scenedesmaceae</taxon>
        <taxon>Tetradesmus</taxon>
    </lineage>
</organism>
<dbReference type="Pfam" id="PF04055">
    <property type="entry name" value="Radical_SAM"/>
    <property type="match status" value="1"/>
</dbReference>
<dbReference type="PANTHER" id="PTHR43075:SF1">
    <property type="entry name" value="FORMATE LYASE ACTIVATING ENZYME, PUTATIVE (AFU_ORTHOLOGUE AFUA_2G15630)-RELATED"/>
    <property type="match status" value="1"/>
</dbReference>
<reference evidence="6 7" key="1">
    <citation type="submission" date="2023-05" db="EMBL/GenBank/DDBJ databases">
        <title>A 100% complete, gapless, phased diploid assembly of the Scenedesmus obliquus UTEX 3031 genome.</title>
        <authorList>
            <person name="Biondi T.C."/>
            <person name="Hanschen E.R."/>
            <person name="Kwon T."/>
            <person name="Eng W."/>
            <person name="Kruse C.P.S."/>
            <person name="Koehler S.I."/>
            <person name="Kunde Y."/>
            <person name="Gleasner C.D."/>
            <person name="You Mak K.T."/>
            <person name="Polle J."/>
            <person name="Hovde B.T."/>
            <person name="Starkenburg S.R."/>
        </authorList>
    </citation>
    <scope>NUCLEOTIDE SEQUENCE [LARGE SCALE GENOMIC DNA]</scope>
    <source>
        <strain evidence="6 7">DOE0152z</strain>
    </source>
</reference>
<feature type="domain" description="Radical SAM core" evidence="5">
    <location>
        <begin position="65"/>
        <end position="197"/>
    </location>
</feature>
<accession>A0ABY8UGS2</accession>
<dbReference type="InterPro" id="IPR007197">
    <property type="entry name" value="rSAM"/>
</dbReference>
<dbReference type="EMBL" id="CP126219">
    <property type="protein sequence ID" value="WIA20564.1"/>
    <property type="molecule type" value="Genomic_DNA"/>
</dbReference>
<dbReference type="SFLD" id="SFLDG01099">
    <property type="entry name" value="Uncharacterised_Radical_SAM_Su"/>
    <property type="match status" value="1"/>
</dbReference>
<dbReference type="SUPFAM" id="SSF102114">
    <property type="entry name" value="Radical SAM enzymes"/>
    <property type="match status" value="1"/>
</dbReference>
<keyword evidence="2" id="KW-0479">Metal-binding</keyword>
<proteinExistence type="predicted"/>
<dbReference type="InterPro" id="IPR058240">
    <property type="entry name" value="rSAM_sf"/>
</dbReference>
<evidence type="ECO:0000313" key="6">
    <source>
        <dbReference type="EMBL" id="WIA20564.1"/>
    </source>
</evidence>
<protein>
    <recommendedName>
        <fullName evidence="5">Radical SAM core domain-containing protein</fullName>
    </recommendedName>
</protein>
<name>A0ABY8UGS2_TETOB</name>
<evidence type="ECO:0000256" key="2">
    <source>
        <dbReference type="ARBA" id="ARBA00022723"/>
    </source>
</evidence>
<evidence type="ECO:0000256" key="4">
    <source>
        <dbReference type="ARBA" id="ARBA00023014"/>
    </source>
</evidence>
<gene>
    <name evidence="6" type="ORF">OEZ85_004954</name>
</gene>
<evidence type="ECO:0000313" key="7">
    <source>
        <dbReference type="Proteomes" id="UP001244341"/>
    </source>
</evidence>
<keyword evidence="7" id="KW-1185">Reference proteome</keyword>
<sequence>MPAKLKAAEKELANCKACPRDCGVDRLAGQLGMCGVGRKLLVSTVAPHFAEESPLQGWNGSGTVFFSMCNLRCVFCQNWDISQKRAGFELSGAELADWMMKLQDFGNCHNINFVTPEHVAPQLVEAIAAAVEKGLNIPIIYNTSVYDGLPSLALMDGLVDIYMPDFKFFTAESGQRYAKARDYAEVAKAAIKEMHRQVGDLVFSPDGLAKRGLLLRHLVMPGLVDEGKAILDWLVMELGRDTYVHIMEQYSPRHLVGSGEQRSRQGWDSYEDINRPVSSDEVQQLRQYARSIGLWRFEEAPRYEAGEMAG</sequence>
<evidence type="ECO:0000256" key="3">
    <source>
        <dbReference type="ARBA" id="ARBA00023004"/>
    </source>
</evidence>
<dbReference type="PANTHER" id="PTHR43075">
    <property type="entry name" value="FORMATE LYASE ACTIVATING ENZYME, PUTATIVE (AFU_ORTHOLOGUE AFUA_2G15630)-RELATED"/>
    <property type="match status" value="1"/>
</dbReference>